<name>A0A7J8N4N2_9ROSI</name>
<gene>
    <name evidence="2" type="ORF">Golob_002326</name>
</gene>
<evidence type="ECO:0000313" key="2">
    <source>
        <dbReference type="EMBL" id="MBA0571957.1"/>
    </source>
</evidence>
<dbReference type="AlphaFoldDB" id="A0A7J8N4N2"/>
<sequence>MDMLPILPPTLRRPPSRPTKMRRRESDEPQTTTKLTKKGVEMKCNKCNKLGHNKKSYKGNSTKTFRHKAGVHNQVVAPTHQEATPTYQEATLREKLSFKRKPVGEPNIVRWMPSTQEPSVLDPSMRL</sequence>
<dbReference type="EMBL" id="JABEZX010000012">
    <property type="protein sequence ID" value="MBA0571957.1"/>
    <property type="molecule type" value="Genomic_DNA"/>
</dbReference>
<organism evidence="2 3">
    <name type="scientific">Gossypium lobatum</name>
    <dbReference type="NCBI Taxonomy" id="34289"/>
    <lineage>
        <taxon>Eukaryota</taxon>
        <taxon>Viridiplantae</taxon>
        <taxon>Streptophyta</taxon>
        <taxon>Embryophyta</taxon>
        <taxon>Tracheophyta</taxon>
        <taxon>Spermatophyta</taxon>
        <taxon>Magnoliopsida</taxon>
        <taxon>eudicotyledons</taxon>
        <taxon>Gunneridae</taxon>
        <taxon>Pentapetalae</taxon>
        <taxon>rosids</taxon>
        <taxon>malvids</taxon>
        <taxon>Malvales</taxon>
        <taxon>Malvaceae</taxon>
        <taxon>Malvoideae</taxon>
        <taxon>Gossypium</taxon>
    </lineage>
</organism>
<reference evidence="2 3" key="1">
    <citation type="journal article" date="2019" name="Genome Biol. Evol.">
        <title>Insights into the evolution of the New World diploid cottons (Gossypium, subgenus Houzingenia) based on genome sequencing.</title>
        <authorList>
            <person name="Grover C.E."/>
            <person name="Arick M.A. 2nd"/>
            <person name="Thrash A."/>
            <person name="Conover J.L."/>
            <person name="Sanders W.S."/>
            <person name="Peterson D.G."/>
            <person name="Frelichowski J.E."/>
            <person name="Scheffler J.A."/>
            <person name="Scheffler B.E."/>
            <person name="Wendel J.F."/>
        </authorList>
    </citation>
    <scope>NUCLEOTIDE SEQUENCE [LARGE SCALE GENOMIC DNA]</scope>
    <source>
        <strain evidence="2">157</strain>
        <tissue evidence="2">Leaf</tissue>
    </source>
</reference>
<accession>A0A7J8N4N2</accession>
<feature type="compositionally biased region" description="Pro residues" evidence="1">
    <location>
        <begin position="1"/>
        <end position="12"/>
    </location>
</feature>
<feature type="region of interest" description="Disordered" evidence="1">
    <location>
        <begin position="1"/>
        <end position="35"/>
    </location>
</feature>
<comment type="caution">
    <text evidence="2">The sequence shown here is derived from an EMBL/GenBank/DDBJ whole genome shotgun (WGS) entry which is preliminary data.</text>
</comment>
<keyword evidence="3" id="KW-1185">Reference proteome</keyword>
<evidence type="ECO:0000313" key="3">
    <source>
        <dbReference type="Proteomes" id="UP000593572"/>
    </source>
</evidence>
<dbReference type="Proteomes" id="UP000593572">
    <property type="component" value="Unassembled WGS sequence"/>
</dbReference>
<proteinExistence type="predicted"/>
<evidence type="ECO:0000256" key="1">
    <source>
        <dbReference type="SAM" id="MobiDB-lite"/>
    </source>
</evidence>
<protein>
    <submittedName>
        <fullName evidence="2">Uncharacterized protein</fullName>
    </submittedName>
</protein>